<proteinExistence type="predicted"/>
<dbReference type="AlphaFoldDB" id="A0A1A9HX03"/>
<dbReference type="RefSeq" id="WP_067751335.1">
    <property type="nucleotide sequence ID" value="NZ_CP015772.1"/>
</dbReference>
<sequence length="67" mass="7340">MSNGKTKAATKLTINEQGYCTSQKINKNQPVPDAPGKAAQDPFRQMIVTIPRFWAFSLKNIGQGSLC</sequence>
<name>A0A1A9HX03_9BACT</name>
<accession>A0A1A9HX03</accession>
<evidence type="ECO:0000313" key="1">
    <source>
        <dbReference type="EMBL" id="ANH79907.1"/>
    </source>
</evidence>
<reference evidence="1 2" key="1">
    <citation type="submission" date="2016-05" db="EMBL/GenBank/DDBJ databases">
        <title>Niabella ginsenosidivorans BS26 whole genome sequencing.</title>
        <authorList>
            <person name="Im W.T."/>
            <person name="Siddiqi M.Z."/>
        </authorList>
    </citation>
    <scope>NUCLEOTIDE SEQUENCE [LARGE SCALE GENOMIC DNA]</scope>
    <source>
        <strain evidence="1 2">BS26</strain>
    </source>
</reference>
<dbReference type="EMBL" id="CP015772">
    <property type="protein sequence ID" value="ANH79907.1"/>
    <property type="molecule type" value="Genomic_DNA"/>
</dbReference>
<gene>
    <name evidence="1" type="ORF">A8C56_01985</name>
</gene>
<keyword evidence="2" id="KW-1185">Reference proteome</keyword>
<protein>
    <submittedName>
        <fullName evidence="1">Uncharacterized protein</fullName>
    </submittedName>
</protein>
<evidence type="ECO:0000313" key="2">
    <source>
        <dbReference type="Proteomes" id="UP000077667"/>
    </source>
</evidence>
<dbReference type="Proteomes" id="UP000077667">
    <property type="component" value="Chromosome"/>
</dbReference>
<organism evidence="1 2">
    <name type="scientific">Niabella ginsenosidivorans</name>
    <dbReference type="NCBI Taxonomy" id="1176587"/>
    <lineage>
        <taxon>Bacteria</taxon>
        <taxon>Pseudomonadati</taxon>
        <taxon>Bacteroidota</taxon>
        <taxon>Chitinophagia</taxon>
        <taxon>Chitinophagales</taxon>
        <taxon>Chitinophagaceae</taxon>
        <taxon>Niabella</taxon>
    </lineage>
</organism>
<dbReference type="KEGG" id="nia:A8C56_01985"/>